<dbReference type="RefSeq" id="WP_077566099.1">
    <property type="nucleotide sequence ID" value="NZ_MRVI01000001.1"/>
</dbReference>
<comment type="caution">
    <text evidence="1">The sequence shown here is derived from an EMBL/GenBank/DDBJ whole genome shotgun (WGS) entry which is preliminary data.</text>
</comment>
<reference evidence="1 2" key="1">
    <citation type="submission" date="2016-12" db="EMBL/GenBank/DDBJ databases">
        <title>Genome sequencing and description of Paenibacillus sp. nov. from high altitude lake in the Indian Trans- Himalayas.</title>
        <authorList>
            <person name="Kiran S."/>
            <person name="Swarnkar M.K."/>
            <person name="Rana A."/>
            <person name="Tewari R."/>
            <person name="Gulati A."/>
        </authorList>
    </citation>
    <scope>NUCLEOTIDE SEQUENCE [LARGE SCALE GENOMIC DNA]</scope>
    <source>
        <strain evidence="1 2">IHBB 9951</strain>
    </source>
</reference>
<sequence>MNQLKMDIPAMVKQFEKDGYLIIPNALSQGQVEALNAAVDRILAEEPESLAYNIYNSVERDPAILSLIDHPELLPLMVNLLGYNIQLHISHLTVRKPNPNDVKTATNSFIHWHQDGPHPEFPQIGGLTSAYYIKICYILSDMSEPDRGNTKIIPGSHLIPHFQPGQTDVNIPVENELQVCGKPGDAFIFAQNLWHAGSPNRSTFERRQLFIGYSPIWMRPIDYHKASPQLLQHADPIRRQLLGDISDNCFKYYVPDEALVPLKRYWLGAGAGASNQ</sequence>
<dbReference type="Proteomes" id="UP000189059">
    <property type="component" value="Unassembled WGS sequence"/>
</dbReference>
<name>A0ABX3JVA9_9BACL</name>
<dbReference type="EMBL" id="MRVI01000001">
    <property type="protein sequence ID" value="OOC61388.1"/>
    <property type="molecule type" value="Genomic_DNA"/>
</dbReference>
<gene>
    <name evidence="1" type="ORF">BBD40_05510</name>
</gene>
<dbReference type="GO" id="GO:0051213">
    <property type="term" value="F:dioxygenase activity"/>
    <property type="evidence" value="ECO:0007669"/>
    <property type="project" value="UniProtKB-KW"/>
</dbReference>
<protein>
    <submittedName>
        <fullName evidence="1">Phytanoyl-CoA dioxygenase</fullName>
    </submittedName>
</protein>
<keyword evidence="1" id="KW-0560">Oxidoreductase</keyword>
<dbReference type="SUPFAM" id="SSF51197">
    <property type="entry name" value="Clavaminate synthase-like"/>
    <property type="match status" value="1"/>
</dbReference>
<organism evidence="1 2">
    <name type="scientific">Paenibacillus ihbetae</name>
    <dbReference type="NCBI Taxonomy" id="1870820"/>
    <lineage>
        <taxon>Bacteria</taxon>
        <taxon>Bacillati</taxon>
        <taxon>Bacillota</taxon>
        <taxon>Bacilli</taxon>
        <taxon>Bacillales</taxon>
        <taxon>Paenibacillaceae</taxon>
        <taxon>Paenibacillus</taxon>
    </lineage>
</organism>
<evidence type="ECO:0000313" key="2">
    <source>
        <dbReference type="Proteomes" id="UP000189059"/>
    </source>
</evidence>
<evidence type="ECO:0000313" key="1">
    <source>
        <dbReference type="EMBL" id="OOC61388.1"/>
    </source>
</evidence>
<dbReference type="PANTHER" id="PTHR20883:SF48">
    <property type="entry name" value="ECTOINE DIOXYGENASE"/>
    <property type="match status" value="1"/>
</dbReference>
<dbReference type="InterPro" id="IPR008775">
    <property type="entry name" value="Phytyl_CoA_dOase-like"/>
</dbReference>
<proteinExistence type="predicted"/>
<keyword evidence="1" id="KW-0223">Dioxygenase</keyword>
<dbReference type="Pfam" id="PF05721">
    <property type="entry name" value="PhyH"/>
    <property type="match status" value="1"/>
</dbReference>
<dbReference type="PANTHER" id="PTHR20883">
    <property type="entry name" value="PHYTANOYL-COA DIOXYGENASE DOMAIN CONTAINING 1"/>
    <property type="match status" value="1"/>
</dbReference>
<dbReference type="Gene3D" id="2.60.120.620">
    <property type="entry name" value="q2cbj1_9rhob like domain"/>
    <property type="match status" value="1"/>
</dbReference>
<accession>A0ABX3JVA9</accession>
<keyword evidence="2" id="KW-1185">Reference proteome</keyword>